<feature type="compositionally biased region" description="Polar residues" evidence="1">
    <location>
        <begin position="205"/>
        <end position="214"/>
    </location>
</feature>
<protein>
    <submittedName>
        <fullName evidence="2">Uncharacterized protein</fullName>
    </submittedName>
</protein>
<dbReference type="OrthoDB" id="2507336at2759"/>
<evidence type="ECO:0000256" key="1">
    <source>
        <dbReference type="SAM" id="MobiDB-lite"/>
    </source>
</evidence>
<accession>A0A4Y7PTX1</accession>
<dbReference type="Proteomes" id="UP000294933">
    <property type="component" value="Unassembled WGS sequence"/>
</dbReference>
<gene>
    <name evidence="2" type="ORF">BD410DRAFT_843261</name>
</gene>
<organism evidence="2 3">
    <name type="scientific">Rickenella mellea</name>
    <dbReference type="NCBI Taxonomy" id="50990"/>
    <lineage>
        <taxon>Eukaryota</taxon>
        <taxon>Fungi</taxon>
        <taxon>Dikarya</taxon>
        <taxon>Basidiomycota</taxon>
        <taxon>Agaricomycotina</taxon>
        <taxon>Agaricomycetes</taxon>
        <taxon>Hymenochaetales</taxon>
        <taxon>Rickenellaceae</taxon>
        <taxon>Rickenella</taxon>
    </lineage>
</organism>
<keyword evidence="3" id="KW-1185">Reference proteome</keyword>
<dbReference type="STRING" id="50990.A0A4Y7PTX1"/>
<sequence length="252" mass="27968">MLSFTPRQEGDGSRRSRRRSPTLSLSYHRRESQDEDANDAITAVTQMNTDITAGIIIVEGLHLTARETKVTAHPNVEEIVVLLHTAMEFSKALAGEITTLLTGVGSLHTRKRGLQFEIGELLRMHVFYGPGGQFEPDRMPPSHGPLAHQPPPPDLCPLPPDALPPPAKPTWRSVHQRQTKKKVKDQPPPPQDTLDFLGAPPQRHASWSTWQSNPDFAPTPPEIDTTSHLVPPTLPQCMFGPRSQHSSVYEPH</sequence>
<dbReference type="VEuPathDB" id="FungiDB:BD410DRAFT_843261"/>
<feature type="compositionally biased region" description="Pro residues" evidence="1">
    <location>
        <begin position="148"/>
        <end position="168"/>
    </location>
</feature>
<dbReference type="EMBL" id="ML170214">
    <property type="protein sequence ID" value="TDL17980.1"/>
    <property type="molecule type" value="Genomic_DNA"/>
</dbReference>
<dbReference type="AlphaFoldDB" id="A0A4Y7PTX1"/>
<feature type="compositionally biased region" description="Basic residues" evidence="1">
    <location>
        <begin position="174"/>
        <end position="183"/>
    </location>
</feature>
<proteinExistence type="predicted"/>
<evidence type="ECO:0000313" key="3">
    <source>
        <dbReference type="Proteomes" id="UP000294933"/>
    </source>
</evidence>
<name>A0A4Y7PTX1_9AGAM</name>
<feature type="compositionally biased region" description="Polar residues" evidence="1">
    <location>
        <begin position="243"/>
        <end position="252"/>
    </location>
</feature>
<evidence type="ECO:0000313" key="2">
    <source>
        <dbReference type="EMBL" id="TDL17980.1"/>
    </source>
</evidence>
<reference evidence="2 3" key="1">
    <citation type="submission" date="2018-06" db="EMBL/GenBank/DDBJ databases">
        <title>A transcriptomic atlas of mushroom development highlights an independent origin of complex multicellularity.</title>
        <authorList>
            <consortium name="DOE Joint Genome Institute"/>
            <person name="Krizsan K."/>
            <person name="Almasi E."/>
            <person name="Merenyi Z."/>
            <person name="Sahu N."/>
            <person name="Viragh M."/>
            <person name="Koszo T."/>
            <person name="Mondo S."/>
            <person name="Kiss B."/>
            <person name="Balint B."/>
            <person name="Kues U."/>
            <person name="Barry K."/>
            <person name="Hegedus J.C."/>
            <person name="Henrissat B."/>
            <person name="Johnson J."/>
            <person name="Lipzen A."/>
            <person name="Ohm R."/>
            <person name="Nagy I."/>
            <person name="Pangilinan J."/>
            <person name="Yan J."/>
            <person name="Xiong Y."/>
            <person name="Grigoriev I.V."/>
            <person name="Hibbett D.S."/>
            <person name="Nagy L.G."/>
        </authorList>
    </citation>
    <scope>NUCLEOTIDE SEQUENCE [LARGE SCALE GENOMIC DNA]</scope>
    <source>
        <strain evidence="2 3">SZMC22713</strain>
    </source>
</reference>
<feature type="region of interest" description="Disordered" evidence="1">
    <location>
        <begin position="1"/>
        <end position="36"/>
    </location>
</feature>
<feature type="region of interest" description="Disordered" evidence="1">
    <location>
        <begin position="133"/>
        <end position="252"/>
    </location>
</feature>